<comment type="caution">
    <text evidence="4">The sequence shown here is derived from an EMBL/GenBank/DDBJ whole genome shotgun (WGS) entry which is preliminary data.</text>
</comment>
<feature type="repeat" description="ANK" evidence="3">
    <location>
        <begin position="83"/>
        <end position="115"/>
    </location>
</feature>
<organism evidence="4 5">
    <name type="scientific">Talaromyces proteolyticus</name>
    <dbReference type="NCBI Taxonomy" id="1131652"/>
    <lineage>
        <taxon>Eukaryota</taxon>
        <taxon>Fungi</taxon>
        <taxon>Dikarya</taxon>
        <taxon>Ascomycota</taxon>
        <taxon>Pezizomycotina</taxon>
        <taxon>Eurotiomycetes</taxon>
        <taxon>Eurotiomycetidae</taxon>
        <taxon>Eurotiales</taxon>
        <taxon>Trichocomaceae</taxon>
        <taxon>Talaromyces</taxon>
        <taxon>Talaromyces sect. Bacilispori</taxon>
    </lineage>
</organism>
<evidence type="ECO:0000256" key="2">
    <source>
        <dbReference type="ARBA" id="ARBA00023043"/>
    </source>
</evidence>
<name>A0AAD4KZQ1_9EURO</name>
<dbReference type="PROSITE" id="PS50297">
    <property type="entry name" value="ANK_REP_REGION"/>
    <property type="match status" value="1"/>
</dbReference>
<dbReference type="PRINTS" id="PR01415">
    <property type="entry name" value="ANKYRIN"/>
</dbReference>
<dbReference type="AlphaFoldDB" id="A0AAD4KZQ1"/>
<dbReference type="InterPro" id="IPR002110">
    <property type="entry name" value="Ankyrin_rpt"/>
</dbReference>
<dbReference type="PANTHER" id="PTHR24198:SF165">
    <property type="entry name" value="ANKYRIN REPEAT-CONTAINING PROTEIN-RELATED"/>
    <property type="match status" value="1"/>
</dbReference>
<evidence type="ECO:0000256" key="1">
    <source>
        <dbReference type="ARBA" id="ARBA00022737"/>
    </source>
</evidence>
<gene>
    <name evidence="4" type="ORF">BGW36DRAFT_357709</name>
</gene>
<reference evidence="4" key="1">
    <citation type="submission" date="2021-12" db="EMBL/GenBank/DDBJ databases">
        <title>Convergent genome expansion in fungi linked to evolution of root-endophyte symbiosis.</title>
        <authorList>
            <consortium name="DOE Joint Genome Institute"/>
            <person name="Ke Y.-H."/>
            <person name="Bonito G."/>
            <person name="Liao H.-L."/>
            <person name="Looney B."/>
            <person name="Rojas-Flechas A."/>
            <person name="Nash J."/>
            <person name="Hameed K."/>
            <person name="Schadt C."/>
            <person name="Martin F."/>
            <person name="Crous P.W."/>
            <person name="Miettinen O."/>
            <person name="Magnuson J.K."/>
            <person name="Labbe J."/>
            <person name="Jacobson D."/>
            <person name="Doktycz M.J."/>
            <person name="Veneault-Fourrey C."/>
            <person name="Kuo A."/>
            <person name="Mondo S."/>
            <person name="Calhoun S."/>
            <person name="Riley R."/>
            <person name="Ohm R."/>
            <person name="LaButti K."/>
            <person name="Andreopoulos B."/>
            <person name="Pangilinan J."/>
            <person name="Nolan M."/>
            <person name="Tritt A."/>
            <person name="Clum A."/>
            <person name="Lipzen A."/>
            <person name="Daum C."/>
            <person name="Barry K."/>
            <person name="Grigoriev I.V."/>
            <person name="Vilgalys R."/>
        </authorList>
    </citation>
    <scope>NUCLEOTIDE SEQUENCE</scope>
    <source>
        <strain evidence="4">PMI_201</strain>
    </source>
</reference>
<dbReference type="PANTHER" id="PTHR24198">
    <property type="entry name" value="ANKYRIN REPEAT AND PROTEIN KINASE DOMAIN-CONTAINING PROTEIN"/>
    <property type="match status" value="1"/>
</dbReference>
<evidence type="ECO:0000313" key="4">
    <source>
        <dbReference type="EMBL" id="KAH8701081.1"/>
    </source>
</evidence>
<evidence type="ECO:0000313" key="5">
    <source>
        <dbReference type="Proteomes" id="UP001201262"/>
    </source>
</evidence>
<dbReference type="Pfam" id="PF12796">
    <property type="entry name" value="Ank_2"/>
    <property type="match status" value="1"/>
</dbReference>
<dbReference type="PROSITE" id="PS50088">
    <property type="entry name" value="ANK_REPEAT"/>
    <property type="match status" value="1"/>
</dbReference>
<keyword evidence="5" id="KW-1185">Reference proteome</keyword>
<evidence type="ECO:0000256" key="3">
    <source>
        <dbReference type="PROSITE-ProRule" id="PRU00023"/>
    </source>
</evidence>
<dbReference type="RefSeq" id="XP_046074787.1">
    <property type="nucleotide sequence ID" value="XM_046213902.1"/>
</dbReference>
<protein>
    <submittedName>
        <fullName evidence="4">Ankyrin repeat-containing domain protein</fullName>
    </submittedName>
</protein>
<accession>A0AAD4KZQ1</accession>
<dbReference type="GeneID" id="70244189"/>
<keyword evidence="2 3" id="KW-0040">ANK repeat</keyword>
<dbReference type="SMART" id="SM00248">
    <property type="entry name" value="ANK"/>
    <property type="match status" value="3"/>
</dbReference>
<dbReference type="Proteomes" id="UP001201262">
    <property type="component" value="Unassembled WGS sequence"/>
</dbReference>
<dbReference type="SUPFAM" id="SSF48403">
    <property type="entry name" value="Ankyrin repeat"/>
    <property type="match status" value="1"/>
</dbReference>
<keyword evidence="1" id="KW-0677">Repeat</keyword>
<proteinExistence type="predicted"/>
<sequence>MATTETTRSLLMNLPKELVLEIAEFLDLPELNSFLYLSLYTGYSPSLRTKGKIGVLLEATRNRHENVIKLLLDIGLQPDHTDTGETALHFTAYSGQENVARVLLDHGANVSAVNGAKTLLALVLTYNRLTMVKLCIEKGADPDASAGGKTVLWAIP</sequence>
<dbReference type="EMBL" id="JAJTJA010000004">
    <property type="protein sequence ID" value="KAH8701081.1"/>
    <property type="molecule type" value="Genomic_DNA"/>
</dbReference>
<dbReference type="Gene3D" id="1.25.40.20">
    <property type="entry name" value="Ankyrin repeat-containing domain"/>
    <property type="match status" value="1"/>
</dbReference>
<dbReference type="InterPro" id="IPR036770">
    <property type="entry name" value="Ankyrin_rpt-contain_sf"/>
</dbReference>